<feature type="chain" id="PRO_5045481945" evidence="2">
    <location>
        <begin position="21"/>
        <end position="161"/>
    </location>
</feature>
<dbReference type="PROSITE" id="PS00194">
    <property type="entry name" value="THIOREDOXIN_1"/>
    <property type="match status" value="1"/>
</dbReference>
<dbReference type="Pfam" id="PF00085">
    <property type="entry name" value="Thioredoxin"/>
    <property type="match status" value="1"/>
</dbReference>
<evidence type="ECO:0000256" key="1">
    <source>
        <dbReference type="ARBA" id="ARBA00023284"/>
    </source>
</evidence>
<feature type="domain" description="Thioredoxin" evidence="3">
    <location>
        <begin position="12"/>
        <end position="159"/>
    </location>
</feature>
<gene>
    <name evidence="4" type="ORF">KEM10_04540</name>
</gene>
<evidence type="ECO:0000256" key="2">
    <source>
        <dbReference type="SAM" id="SignalP"/>
    </source>
</evidence>
<evidence type="ECO:0000313" key="5">
    <source>
        <dbReference type="Proteomes" id="UP000708576"/>
    </source>
</evidence>
<keyword evidence="1" id="KW-0676">Redox-active center</keyword>
<organism evidence="4 5">
    <name type="scientific">Carboxylicivirga linearis</name>
    <dbReference type="NCBI Taxonomy" id="1628157"/>
    <lineage>
        <taxon>Bacteria</taxon>
        <taxon>Pseudomonadati</taxon>
        <taxon>Bacteroidota</taxon>
        <taxon>Bacteroidia</taxon>
        <taxon>Marinilabiliales</taxon>
        <taxon>Marinilabiliaceae</taxon>
        <taxon>Carboxylicivirga</taxon>
    </lineage>
</organism>
<dbReference type="CDD" id="cd02966">
    <property type="entry name" value="TlpA_like_family"/>
    <property type="match status" value="1"/>
</dbReference>
<keyword evidence="2" id="KW-0732">Signal</keyword>
<protein>
    <submittedName>
        <fullName evidence="4">Redoxin domain-containing protein</fullName>
    </submittedName>
</protein>
<dbReference type="InterPro" id="IPR017937">
    <property type="entry name" value="Thioredoxin_CS"/>
</dbReference>
<dbReference type="Gene3D" id="3.40.30.10">
    <property type="entry name" value="Glutaredoxin"/>
    <property type="match status" value="1"/>
</dbReference>
<comment type="caution">
    <text evidence="4">The sequence shown here is derived from an EMBL/GenBank/DDBJ whole genome shotgun (WGS) entry which is preliminary data.</text>
</comment>
<reference evidence="4 5" key="1">
    <citation type="journal article" date="2015" name="Int. J. Syst. Evol. Microbiol.">
        <title>Carboxylicivirga linearis sp. nov., isolated from a sea cucumber culture pond.</title>
        <authorList>
            <person name="Wang F.Q."/>
            <person name="Zhou Y.X."/>
            <person name="Lin X.Z."/>
            <person name="Chen G.J."/>
            <person name="Du Z.J."/>
        </authorList>
    </citation>
    <scope>NUCLEOTIDE SEQUENCE [LARGE SCALE GENOMIC DNA]</scope>
    <source>
        <strain evidence="4 5">FB218</strain>
    </source>
</reference>
<evidence type="ECO:0000313" key="4">
    <source>
        <dbReference type="EMBL" id="MBS2097536.1"/>
    </source>
</evidence>
<evidence type="ECO:0000259" key="3">
    <source>
        <dbReference type="PROSITE" id="PS51352"/>
    </source>
</evidence>
<dbReference type="RefSeq" id="WP_212214058.1">
    <property type="nucleotide sequence ID" value="NZ_JAGUCO010000002.1"/>
</dbReference>
<dbReference type="EMBL" id="JAGUCO010000002">
    <property type="protein sequence ID" value="MBS2097536.1"/>
    <property type="molecule type" value="Genomic_DNA"/>
</dbReference>
<dbReference type="InterPro" id="IPR036249">
    <property type="entry name" value="Thioredoxin-like_sf"/>
</dbReference>
<feature type="signal peptide" evidence="2">
    <location>
        <begin position="1"/>
        <end position="20"/>
    </location>
</feature>
<dbReference type="PROSITE" id="PS51352">
    <property type="entry name" value="THIOREDOXIN_2"/>
    <property type="match status" value="1"/>
</dbReference>
<proteinExistence type="predicted"/>
<name>A0ABS5JRL5_9BACT</name>
<sequence>MKTAFFIILFNLSFVLSLHAQEVTVLNSNQLLESVDTSSDTLYVVNFWATWCAPCVEELPIFNSKELSKAYKPIKVVLVSLDFKTQIDSKLKPFLQKKDITEKVVWLNESNPNNWVDKIDPSWSGAIPATKMYYKNQQTFHEGELTHDKLKEKIQFILSMN</sequence>
<keyword evidence="5" id="KW-1185">Reference proteome</keyword>
<dbReference type="SUPFAM" id="SSF52833">
    <property type="entry name" value="Thioredoxin-like"/>
    <property type="match status" value="1"/>
</dbReference>
<dbReference type="Proteomes" id="UP000708576">
    <property type="component" value="Unassembled WGS sequence"/>
</dbReference>
<dbReference type="InterPro" id="IPR013766">
    <property type="entry name" value="Thioredoxin_domain"/>
</dbReference>
<accession>A0ABS5JRL5</accession>